<evidence type="ECO:0000256" key="1">
    <source>
        <dbReference type="SAM" id="SignalP"/>
    </source>
</evidence>
<reference evidence="2 3" key="1">
    <citation type="submission" date="2019-12" db="EMBL/GenBank/DDBJ databases">
        <title>Comparative genomics gives insights into the taxonomy of the Azoarcus-Aromatoleum group and reveals separate origins of nif in the plant-associated Azoarcus and non-plant-associated Aromatoleum sub-groups.</title>
        <authorList>
            <person name="Lafos M."/>
            <person name="Maluk M."/>
            <person name="Batista M."/>
            <person name="Junghare M."/>
            <person name="Carmona M."/>
            <person name="Faoro H."/>
            <person name="Cruz L.M."/>
            <person name="Battistoni F."/>
            <person name="De Souza E."/>
            <person name="Pedrosa F."/>
            <person name="Chen W.-M."/>
            <person name="Poole P.S."/>
            <person name="Dixon R.A."/>
            <person name="James E.K."/>
        </authorList>
    </citation>
    <scope>NUCLEOTIDE SEQUENCE [LARGE SCALE GENOMIC DNA]</scope>
    <source>
        <strain evidence="2 3">ToN1</strain>
    </source>
</reference>
<dbReference type="EMBL" id="WTVR01000016">
    <property type="protein sequence ID" value="NMF88759.1"/>
    <property type="molecule type" value="Genomic_DNA"/>
</dbReference>
<comment type="caution">
    <text evidence="2">The sequence shown here is derived from an EMBL/GenBank/DDBJ whole genome shotgun (WGS) entry which is preliminary data.</text>
</comment>
<feature type="signal peptide" evidence="1">
    <location>
        <begin position="1"/>
        <end position="19"/>
    </location>
</feature>
<dbReference type="Proteomes" id="UP000652074">
    <property type="component" value="Unassembled WGS sequence"/>
</dbReference>
<keyword evidence="1" id="KW-0732">Signal</keyword>
<organism evidence="2 3">
    <name type="scientific">Aromatoleum petrolei</name>
    <dbReference type="NCBI Taxonomy" id="76116"/>
    <lineage>
        <taxon>Bacteria</taxon>
        <taxon>Pseudomonadati</taxon>
        <taxon>Pseudomonadota</taxon>
        <taxon>Betaproteobacteria</taxon>
        <taxon>Rhodocyclales</taxon>
        <taxon>Rhodocyclaceae</taxon>
        <taxon>Aromatoleum</taxon>
    </lineage>
</organism>
<gene>
    <name evidence="2" type="ORF">GPA26_09760</name>
</gene>
<dbReference type="Pfam" id="PF11604">
    <property type="entry name" value="CusF_Ec"/>
    <property type="match status" value="1"/>
</dbReference>
<keyword evidence="3" id="KW-1185">Reference proteome</keyword>
<dbReference type="InterPro" id="IPR042230">
    <property type="entry name" value="CusF_sf"/>
</dbReference>
<sequence length="112" mass="11668">MKSLLLVTTIALAAPAAFAQMNHGSHAGHAMADAPAKSASPSEGTVRKIDKAAGKITIAHGPLENLSMPAMTMAFRASEAAVLDKLKVGDKIRFVAERVDGTFGVKQVEIVN</sequence>
<proteinExistence type="predicted"/>
<name>A0ABX1MLB5_9RHOO</name>
<feature type="chain" id="PRO_5045106871" evidence="1">
    <location>
        <begin position="20"/>
        <end position="112"/>
    </location>
</feature>
<dbReference type="Gene3D" id="2.40.50.320">
    <property type="entry name" value="Copper binding periplasmic protein CusF"/>
    <property type="match status" value="1"/>
</dbReference>
<evidence type="ECO:0000313" key="3">
    <source>
        <dbReference type="Proteomes" id="UP000652074"/>
    </source>
</evidence>
<accession>A0ABX1MLB5</accession>
<dbReference type="InterPro" id="IPR021647">
    <property type="entry name" value="CusF_Ec"/>
</dbReference>
<protein>
    <submittedName>
        <fullName evidence="2">RND transporter</fullName>
    </submittedName>
</protein>
<evidence type="ECO:0000313" key="2">
    <source>
        <dbReference type="EMBL" id="NMF88759.1"/>
    </source>
</evidence>